<reference evidence="2 3" key="1">
    <citation type="journal article" date="2015" name="Antonie Van Leeuwenhoek">
        <title>Prauserella endophytica sp. nov., an endophytic actinobacterium isolated from Tamarix taklamakanensis.</title>
        <authorList>
            <person name="Liu J.M."/>
            <person name="Habden X."/>
            <person name="Guo L."/>
            <person name="Tuo L."/>
            <person name="Jiang Z.K."/>
            <person name="Liu S.W."/>
            <person name="Liu X.F."/>
            <person name="Chen L."/>
            <person name="Li R.F."/>
            <person name="Zhang Y.Q."/>
            <person name="Sun C.H."/>
        </authorList>
    </citation>
    <scope>NUCLEOTIDE SEQUENCE [LARGE SCALE GENOMIC DNA]</scope>
    <source>
        <strain evidence="2 3">CGMCC 4.7182</strain>
    </source>
</reference>
<protein>
    <submittedName>
        <fullName evidence="2">Uncharacterized protein</fullName>
    </submittedName>
</protein>
<organism evidence="2 3">
    <name type="scientific">Prauserella endophytica</name>
    <dbReference type="NCBI Taxonomy" id="1592324"/>
    <lineage>
        <taxon>Bacteria</taxon>
        <taxon>Bacillati</taxon>
        <taxon>Actinomycetota</taxon>
        <taxon>Actinomycetes</taxon>
        <taxon>Pseudonocardiales</taxon>
        <taxon>Pseudonocardiaceae</taxon>
        <taxon>Prauserella</taxon>
        <taxon>Prauserella coralliicola group</taxon>
    </lineage>
</organism>
<accession>A0ABY2S9A6</accession>
<proteinExistence type="predicted"/>
<keyword evidence="1" id="KW-0472">Membrane</keyword>
<keyword evidence="3" id="KW-1185">Reference proteome</keyword>
<gene>
    <name evidence="2" type="ORF">FCN18_04500</name>
</gene>
<evidence type="ECO:0000256" key="1">
    <source>
        <dbReference type="SAM" id="Phobius"/>
    </source>
</evidence>
<name>A0ABY2S9A6_9PSEU</name>
<evidence type="ECO:0000313" key="2">
    <source>
        <dbReference type="EMBL" id="TKG72518.1"/>
    </source>
</evidence>
<keyword evidence="1" id="KW-0812">Transmembrane</keyword>
<feature type="transmembrane region" description="Helical" evidence="1">
    <location>
        <begin position="6"/>
        <end position="27"/>
    </location>
</feature>
<comment type="caution">
    <text evidence="2">The sequence shown here is derived from an EMBL/GenBank/DDBJ whole genome shotgun (WGS) entry which is preliminary data.</text>
</comment>
<dbReference type="Proteomes" id="UP000309992">
    <property type="component" value="Unassembled WGS sequence"/>
</dbReference>
<dbReference type="RefSeq" id="WP_112273415.1">
    <property type="nucleotide sequence ID" value="NZ_SWMS01000002.1"/>
</dbReference>
<keyword evidence="1" id="KW-1133">Transmembrane helix</keyword>
<feature type="transmembrane region" description="Helical" evidence="1">
    <location>
        <begin position="100"/>
        <end position="126"/>
    </location>
</feature>
<dbReference type="EMBL" id="SWMS01000002">
    <property type="protein sequence ID" value="TKG72518.1"/>
    <property type="molecule type" value="Genomic_DNA"/>
</dbReference>
<evidence type="ECO:0000313" key="3">
    <source>
        <dbReference type="Proteomes" id="UP000309992"/>
    </source>
</evidence>
<sequence>MVRRRIVDVVPVWMLVVLGIAVAGGLVRHGIRGQWAAFSVTAACALVVVALAVERPSEGEPVVDLVLRTRSPRVATGRAIAAPYALPEPGPVTGSMTGPMALLAALGLVALLVVNADSGVAPRVILPRRSTTGR</sequence>